<gene>
    <name evidence="1" type="ORF">RCC75_15880</name>
    <name evidence="2" type="ORF">RCG00_07840</name>
</gene>
<proteinExistence type="predicted"/>
<evidence type="ECO:0000313" key="3">
    <source>
        <dbReference type="Proteomes" id="UP001223336"/>
    </source>
</evidence>
<name>A0AA51MPH5_9GAMM</name>
<dbReference type="Proteomes" id="UP001229862">
    <property type="component" value="Chromosome"/>
</dbReference>
<sequence length="41" mass="4262">MKYSIAHSLMCICDQGNAGSVPASASLAWRGFAADFAGWGL</sequence>
<evidence type="ECO:0000313" key="1">
    <source>
        <dbReference type="EMBL" id="MDQ5770020.1"/>
    </source>
</evidence>
<evidence type="ECO:0000313" key="2">
    <source>
        <dbReference type="EMBL" id="WML88279.1"/>
    </source>
</evidence>
<protein>
    <submittedName>
        <fullName evidence="2">Uncharacterized protein</fullName>
    </submittedName>
</protein>
<dbReference type="AlphaFoldDB" id="A0AA51MPH5"/>
<reference evidence="2 3" key="1">
    <citation type="submission" date="2023-08" db="EMBL/GenBank/DDBJ databases">
        <title>New molecular markers tilS and rpoB for phylogenetic and monitoring studies of the genus Thiothrix biodiversity.</title>
        <authorList>
            <person name="Ravin N.V."/>
            <person name="Smolyakov D."/>
            <person name="Markov N.D."/>
            <person name="Beletsky A.V."/>
            <person name="Mardanov A.V."/>
            <person name="Rudenko T.S."/>
            <person name="Grabovich M.Y."/>
        </authorList>
    </citation>
    <scope>NUCLEOTIDE SEQUENCE</scope>
    <source>
        <strain evidence="2">DNT52</strain>
        <strain evidence="1 3">H33</strain>
    </source>
</reference>
<dbReference type="EMBL" id="JAVFKN010000024">
    <property type="protein sequence ID" value="MDQ5770020.1"/>
    <property type="molecule type" value="Genomic_DNA"/>
</dbReference>
<dbReference type="Proteomes" id="UP001223336">
    <property type="component" value="Unassembled WGS sequence"/>
</dbReference>
<organism evidence="2">
    <name type="scientific">Thiothrix subterranea</name>
    <dbReference type="NCBI Taxonomy" id="2735563"/>
    <lineage>
        <taxon>Bacteria</taxon>
        <taxon>Pseudomonadati</taxon>
        <taxon>Pseudomonadota</taxon>
        <taxon>Gammaproteobacteria</taxon>
        <taxon>Thiotrichales</taxon>
        <taxon>Thiotrichaceae</taxon>
        <taxon>Thiothrix</taxon>
    </lineage>
</organism>
<keyword evidence="3" id="KW-1185">Reference proteome</keyword>
<dbReference type="RefSeq" id="WP_308135810.1">
    <property type="nucleotide sequence ID" value="NZ_CP133217.1"/>
</dbReference>
<accession>A0AA51MPH5</accession>
<dbReference type="EMBL" id="CP133217">
    <property type="protein sequence ID" value="WML88279.1"/>
    <property type="molecule type" value="Genomic_DNA"/>
</dbReference>